<dbReference type="Proteomes" id="UP001610444">
    <property type="component" value="Unassembled WGS sequence"/>
</dbReference>
<dbReference type="PANTHER" id="PTHR24305:SF210">
    <property type="entry name" value="CYTOCHROME P450 MONOOXYGENASE ASQL-RELATED"/>
    <property type="match status" value="1"/>
</dbReference>
<evidence type="ECO:0000256" key="7">
    <source>
        <dbReference type="ARBA" id="ARBA00022989"/>
    </source>
</evidence>
<evidence type="ECO:0000256" key="11">
    <source>
        <dbReference type="ARBA" id="ARBA00023136"/>
    </source>
</evidence>
<evidence type="ECO:0000256" key="3">
    <source>
        <dbReference type="ARBA" id="ARBA00010617"/>
    </source>
</evidence>
<evidence type="ECO:0000256" key="9">
    <source>
        <dbReference type="ARBA" id="ARBA00023004"/>
    </source>
</evidence>
<comment type="caution">
    <text evidence="12">The sequence shown here is derived from an EMBL/GenBank/DDBJ whole genome shotgun (WGS) entry which is preliminary data.</text>
</comment>
<keyword evidence="9" id="KW-0408">Iron</keyword>
<dbReference type="Pfam" id="PF04479">
    <property type="entry name" value="RTA1"/>
    <property type="match status" value="1"/>
</dbReference>
<keyword evidence="13" id="KW-1185">Reference proteome</keyword>
<dbReference type="InterPro" id="IPR007568">
    <property type="entry name" value="RTA1"/>
</dbReference>
<evidence type="ECO:0000313" key="12">
    <source>
        <dbReference type="EMBL" id="KAL2846040.1"/>
    </source>
</evidence>
<proteinExistence type="inferred from homology"/>
<keyword evidence="8" id="KW-0560">Oxidoreductase</keyword>
<evidence type="ECO:0000256" key="5">
    <source>
        <dbReference type="ARBA" id="ARBA00022692"/>
    </source>
</evidence>
<keyword evidence="10" id="KW-0503">Monooxygenase</keyword>
<dbReference type="InterPro" id="IPR036396">
    <property type="entry name" value="Cyt_P450_sf"/>
</dbReference>
<accession>A0ABR4K133</accession>
<evidence type="ECO:0000256" key="6">
    <source>
        <dbReference type="ARBA" id="ARBA00022723"/>
    </source>
</evidence>
<comment type="cofactor">
    <cofactor evidence="1">
        <name>heme</name>
        <dbReference type="ChEBI" id="CHEBI:30413"/>
    </cofactor>
</comment>
<name>A0ABR4K133_9EURO</name>
<dbReference type="RefSeq" id="XP_070896970.1">
    <property type="nucleotide sequence ID" value="XM_071046206.1"/>
</dbReference>
<keyword evidence="7" id="KW-1133">Transmembrane helix</keyword>
<protein>
    <submittedName>
        <fullName evidence="12">Uncharacterized protein</fullName>
    </submittedName>
</protein>
<dbReference type="SUPFAM" id="SSF48264">
    <property type="entry name" value="Cytochrome P450"/>
    <property type="match status" value="1"/>
</dbReference>
<sequence>MQLYGYGGRISTHKNTASLFSYPLSSNGVFLTPALYVVTSYMTLSRLICALAAENYALYNIFLHPFAKFPGPKSWAALRLFRVWSLMSGNNHHMLREVHEKYGLVVRVAPNELCFIDGEVWHDIFAGSPGNDASLGRAETMATALSPARSAAMTRCTFRDGHDGNKSVDIVEWLHWFAFDLAGELAFTESYG</sequence>
<keyword evidence="4" id="KW-0349">Heme</keyword>
<evidence type="ECO:0000256" key="10">
    <source>
        <dbReference type="ARBA" id="ARBA00023033"/>
    </source>
</evidence>
<dbReference type="GeneID" id="98161370"/>
<dbReference type="InterPro" id="IPR050121">
    <property type="entry name" value="Cytochrome_P450_monoxygenase"/>
</dbReference>
<dbReference type="EMBL" id="JBFXLR010000034">
    <property type="protein sequence ID" value="KAL2846040.1"/>
    <property type="molecule type" value="Genomic_DNA"/>
</dbReference>
<evidence type="ECO:0000313" key="13">
    <source>
        <dbReference type="Proteomes" id="UP001610444"/>
    </source>
</evidence>
<comment type="similarity">
    <text evidence="3">Belongs to the cytochrome P450 family.</text>
</comment>
<evidence type="ECO:0000256" key="8">
    <source>
        <dbReference type="ARBA" id="ARBA00023002"/>
    </source>
</evidence>
<dbReference type="Gene3D" id="1.10.630.10">
    <property type="entry name" value="Cytochrome P450"/>
    <property type="match status" value="1"/>
</dbReference>
<comment type="subcellular location">
    <subcellularLocation>
        <location evidence="2">Membrane</location>
        <topology evidence="2">Multi-pass membrane protein</topology>
    </subcellularLocation>
</comment>
<dbReference type="PANTHER" id="PTHR24305">
    <property type="entry name" value="CYTOCHROME P450"/>
    <property type="match status" value="1"/>
</dbReference>
<keyword evidence="5" id="KW-0812">Transmembrane</keyword>
<keyword evidence="11" id="KW-0472">Membrane</keyword>
<gene>
    <name evidence="12" type="ORF">BJX68DRAFT_268897</name>
</gene>
<evidence type="ECO:0000256" key="2">
    <source>
        <dbReference type="ARBA" id="ARBA00004141"/>
    </source>
</evidence>
<reference evidence="12 13" key="1">
    <citation type="submission" date="2024-07" db="EMBL/GenBank/DDBJ databases">
        <title>Section-level genome sequencing and comparative genomics of Aspergillus sections Usti and Cavernicolus.</title>
        <authorList>
            <consortium name="Lawrence Berkeley National Laboratory"/>
            <person name="Nybo J.L."/>
            <person name="Vesth T.C."/>
            <person name="Theobald S."/>
            <person name="Frisvad J.C."/>
            <person name="Larsen T.O."/>
            <person name="Kjaerboelling I."/>
            <person name="Rothschild-Mancinelli K."/>
            <person name="Lyhne E.K."/>
            <person name="Kogle M.E."/>
            <person name="Barry K."/>
            <person name="Clum A."/>
            <person name="Na H."/>
            <person name="Ledsgaard L."/>
            <person name="Lin J."/>
            <person name="Lipzen A."/>
            <person name="Kuo A."/>
            <person name="Riley R."/>
            <person name="Mondo S."/>
            <person name="LaButti K."/>
            <person name="Haridas S."/>
            <person name="Pangalinan J."/>
            <person name="Salamov A.A."/>
            <person name="Simmons B.A."/>
            <person name="Magnuson J.K."/>
            <person name="Chen J."/>
            <person name="Drula E."/>
            <person name="Henrissat B."/>
            <person name="Wiebenga A."/>
            <person name="Lubbers R.J."/>
            <person name="Gomes A.C."/>
            <person name="Macurrencykelacurrency M.R."/>
            <person name="Stajich J."/>
            <person name="Grigoriev I.V."/>
            <person name="Mortensen U.H."/>
            <person name="De vries R.P."/>
            <person name="Baker S.E."/>
            <person name="Andersen M.R."/>
        </authorList>
    </citation>
    <scope>NUCLEOTIDE SEQUENCE [LARGE SCALE GENOMIC DNA]</scope>
    <source>
        <strain evidence="12 13">CBS 756.74</strain>
    </source>
</reference>
<keyword evidence="6" id="KW-0479">Metal-binding</keyword>
<evidence type="ECO:0000256" key="4">
    <source>
        <dbReference type="ARBA" id="ARBA00022617"/>
    </source>
</evidence>
<evidence type="ECO:0000256" key="1">
    <source>
        <dbReference type="ARBA" id="ARBA00001971"/>
    </source>
</evidence>
<organism evidence="12 13">
    <name type="scientific">Aspergillus pseudodeflectus</name>
    <dbReference type="NCBI Taxonomy" id="176178"/>
    <lineage>
        <taxon>Eukaryota</taxon>
        <taxon>Fungi</taxon>
        <taxon>Dikarya</taxon>
        <taxon>Ascomycota</taxon>
        <taxon>Pezizomycotina</taxon>
        <taxon>Eurotiomycetes</taxon>
        <taxon>Eurotiomycetidae</taxon>
        <taxon>Eurotiales</taxon>
        <taxon>Aspergillaceae</taxon>
        <taxon>Aspergillus</taxon>
        <taxon>Aspergillus subgen. Nidulantes</taxon>
    </lineage>
</organism>